<name>A0ABM7Z8T6_NOSCO</name>
<evidence type="ECO:0000259" key="3">
    <source>
        <dbReference type="Pfam" id="PF13477"/>
    </source>
</evidence>
<feature type="domain" description="Glycosyltransferase subfamily 4-like N-terminal" evidence="3">
    <location>
        <begin position="17"/>
        <end position="156"/>
    </location>
</feature>
<evidence type="ECO:0000256" key="2">
    <source>
        <dbReference type="ARBA" id="ARBA00022679"/>
    </source>
</evidence>
<gene>
    <name evidence="4" type="ORF">ANSO36C_54260</name>
</gene>
<dbReference type="Pfam" id="PF13477">
    <property type="entry name" value="Glyco_trans_4_2"/>
    <property type="match status" value="1"/>
</dbReference>
<dbReference type="SUPFAM" id="SSF53756">
    <property type="entry name" value="UDP-Glycosyltransferase/glycogen phosphorylase"/>
    <property type="match status" value="1"/>
</dbReference>
<evidence type="ECO:0000313" key="4">
    <source>
        <dbReference type="EMBL" id="BDI19624.1"/>
    </source>
</evidence>
<keyword evidence="1" id="KW-0328">Glycosyltransferase</keyword>
<evidence type="ECO:0000256" key="1">
    <source>
        <dbReference type="ARBA" id="ARBA00022676"/>
    </source>
</evidence>
<dbReference type="InterPro" id="IPR028098">
    <property type="entry name" value="Glyco_trans_4-like_N"/>
</dbReference>
<accession>A0ABM7Z8T6</accession>
<proteinExistence type="predicted"/>
<organism evidence="4 5">
    <name type="scientific">Nostoc cf. commune SO-36</name>
    <dbReference type="NCBI Taxonomy" id="449208"/>
    <lineage>
        <taxon>Bacteria</taxon>
        <taxon>Bacillati</taxon>
        <taxon>Cyanobacteriota</taxon>
        <taxon>Cyanophyceae</taxon>
        <taxon>Nostocales</taxon>
        <taxon>Nostocaceae</taxon>
        <taxon>Nostoc</taxon>
    </lineage>
</organism>
<keyword evidence="2" id="KW-0808">Transferase</keyword>
<dbReference type="Proteomes" id="UP001055453">
    <property type="component" value="Chromosome"/>
</dbReference>
<protein>
    <recommendedName>
        <fullName evidence="3">Glycosyltransferase subfamily 4-like N-terminal domain-containing protein</fullName>
    </recommendedName>
</protein>
<reference evidence="4" key="1">
    <citation type="submission" date="2022-04" db="EMBL/GenBank/DDBJ databases">
        <title>Complete genome sequence of a cyanobacterium, Nostoc sp. SO-36, isolated in Antarctica.</title>
        <authorList>
            <person name="Kanesaki Y."/>
            <person name="Effendi D."/>
            <person name="Sakamoto T."/>
            <person name="Ohtani S."/>
            <person name="Awai K."/>
        </authorList>
    </citation>
    <scope>NUCLEOTIDE SEQUENCE</scope>
    <source>
        <strain evidence="4">SO-36</strain>
    </source>
</reference>
<dbReference type="EMBL" id="AP025732">
    <property type="protein sequence ID" value="BDI19624.1"/>
    <property type="molecule type" value="Genomic_DNA"/>
</dbReference>
<dbReference type="PANTHER" id="PTHR12526:SF510">
    <property type="entry name" value="D-INOSITOL 3-PHOSPHATE GLYCOSYLTRANSFERASE"/>
    <property type="match status" value="1"/>
</dbReference>
<sequence length="380" mass="43622">MLKLSKLKENIILIMIKVALLHFCFEDYTIELANSLVKYVDLTLIHPERISRICSKALDSNIRVISFKKPRMRDPGNFLSMVNMMNIIKDIQPDVLHVQETNDPWYDWTLLLNKMPPLVTTIHDIFPHPGDKMNAFGSKYTKRISFYRSQQLIVHTHQLKKILIEQFRIPQERVNVLPHGELGSLYQRRGSQDIQPREPFTLLFFGRIFPYKGLKYLLEAMPLIAESIPEVKLIIAGRGDNIKQYFPNGYDEKRYEIINDFIPLEEVGNLFQRSTVTILPYIESSQSGVAALSYGMGTLVVASDVGGLSEIVHDKEDGLLVPPCDVRALADAIICLLSDRDLQQRMQTAARVRCQQDLNWLNIAAKTAEIYHREININIS</sequence>
<dbReference type="Pfam" id="PF13692">
    <property type="entry name" value="Glyco_trans_1_4"/>
    <property type="match status" value="1"/>
</dbReference>
<dbReference type="PANTHER" id="PTHR12526">
    <property type="entry name" value="GLYCOSYLTRANSFERASE"/>
    <property type="match status" value="1"/>
</dbReference>
<dbReference type="Gene3D" id="3.40.50.2000">
    <property type="entry name" value="Glycogen Phosphorylase B"/>
    <property type="match status" value="2"/>
</dbReference>
<evidence type="ECO:0000313" key="5">
    <source>
        <dbReference type="Proteomes" id="UP001055453"/>
    </source>
</evidence>
<dbReference type="CDD" id="cd03801">
    <property type="entry name" value="GT4_PimA-like"/>
    <property type="match status" value="1"/>
</dbReference>
<keyword evidence="5" id="KW-1185">Reference proteome</keyword>